<dbReference type="RefSeq" id="XP_043163949.1">
    <property type="nucleotide sequence ID" value="XM_043308014.1"/>
</dbReference>
<feature type="compositionally biased region" description="Polar residues" evidence="2">
    <location>
        <begin position="614"/>
        <end position="632"/>
    </location>
</feature>
<dbReference type="GO" id="GO:0005737">
    <property type="term" value="C:cytoplasm"/>
    <property type="evidence" value="ECO:0007669"/>
    <property type="project" value="TreeGrafter"/>
</dbReference>
<dbReference type="GO" id="GO:0031122">
    <property type="term" value="P:cytoplasmic microtubule organization"/>
    <property type="evidence" value="ECO:0007669"/>
    <property type="project" value="TreeGrafter"/>
</dbReference>
<evidence type="ECO:0000256" key="2">
    <source>
        <dbReference type="SAM" id="MobiDB-lite"/>
    </source>
</evidence>
<dbReference type="PANTHER" id="PTHR18947:SF28">
    <property type="entry name" value="GIRDIN, ISOFORM A"/>
    <property type="match status" value="1"/>
</dbReference>
<feature type="region of interest" description="Disordered" evidence="2">
    <location>
        <begin position="603"/>
        <end position="666"/>
    </location>
</feature>
<dbReference type="GO" id="GO:0051959">
    <property type="term" value="F:dynein light intermediate chain binding"/>
    <property type="evidence" value="ECO:0007669"/>
    <property type="project" value="TreeGrafter"/>
</dbReference>
<keyword evidence="1" id="KW-0175">Coiled coil</keyword>
<evidence type="ECO:0000313" key="4">
    <source>
        <dbReference type="Proteomes" id="UP000676310"/>
    </source>
</evidence>
<gene>
    <name evidence="3" type="ORF">ALTATR162_LOCUS420</name>
</gene>
<comment type="caution">
    <text evidence="3">The sequence shown here is derived from an EMBL/GenBank/DDBJ whole genome shotgun (WGS) entry which is preliminary data.</text>
</comment>
<feature type="compositionally biased region" description="Low complexity" evidence="2">
    <location>
        <begin position="653"/>
        <end position="666"/>
    </location>
</feature>
<feature type="region of interest" description="Disordered" evidence="2">
    <location>
        <begin position="522"/>
        <end position="549"/>
    </location>
</feature>
<name>A0A8J2HRY6_9PLEO</name>
<feature type="compositionally biased region" description="Polar residues" evidence="2">
    <location>
        <begin position="531"/>
        <end position="542"/>
    </location>
</feature>
<feature type="compositionally biased region" description="Low complexity" evidence="2">
    <location>
        <begin position="679"/>
        <end position="713"/>
    </location>
</feature>
<organism evidence="3 4">
    <name type="scientific">Alternaria atra</name>
    <dbReference type="NCBI Taxonomy" id="119953"/>
    <lineage>
        <taxon>Eukaryota</taxon>
        <taxon>Fungi</taxon>
        <taxon>Dikarya</taxon>
        <taxon>Ascomycota</taxon>
        <taxon>Pezizomycotina</taxon>
        <taxon>Dothideomycetes</taxon>
        <taxon>Pleosporomycetidae</taxon>
        <taxon>Pleosporales</taxon>
        <taxon>Pleosporineae</taxon>
        <taxon>Pleosporaceae</taxon>
        <taxon>Alternaria</taxon>
        <taxon>Alternaria sect. Ulocladioides</taxon>
    </lineage>
</organism>
<evidence type="ECO:0000256" key="1">
    <source>
        <dbReference type="SAM" id="Coils"/>
    </source>
</evidence>
<dbReference type="OrthoDB" id="4088568at2759"/>
<protein>
    <submittedName>
        <fullName evidence="3">Uncharacterized protein</fullName>
    </submittedName>
</protein>
<feature type="region of interest" description="Disordered" evidence="2">
    <location>
        <begin position="679"/>
        <end position="745"/>
    </location>
</feature>
<keyword evidence="4" id="KW-1185">Reference proteome</keyword>
<feature type="region of interest" description="Disordered" evidence="2">
    <location>
        <begin position="318"/>
        <end position="353"/>
    </location>
</feature>
<reference evidence="3" key="1">
    <citation type="submission" date="2021-05" db="EMBL/GenBank/DDBJ databases">
        <authorList>
            <person name="Stam R."/>
        </authorList>
    </citation>
    <scope>NUCLEOTIDE SEQUENCE</scope>
    <source>
        <strain evidence="3">CS162</strain>
    </source>
</reference>
<dbReference type="EMBL" id="CAJRGZ010000014">
    <property type="protein sequence ID" value="CAG5138686.1"/>
    <property type="molecule type" value="Genomic_DNA"/>
</dbReference>
<accession>A0A8J2HRY6</accession>
<sequence>MDTAGLGGMPGPRCCCGSQDCAFLAHNGKLLEGLERDVSKAAQLGQALLVRHEAYVADSERERKEMIHTIDSLEKDKIELEAKNAQTIKANRDLLDQLEQLNSAVAESDAHIRALEDTLRSTEDEIDRLSSLAARTQLLERQLIDLEREQSQLQSSLDAKLVDERTAIQRWKVAERTIGDLQDQIDRIEKESRAERQRHMEVVARMERRMAVEENLHSAAGRLKAKAGTDKGGPNVVSHFVKDILLDNANLQHGILELRELLGNSNEEVERLRDQLKVHQPVSTSSEDVTSPSLQKELEMEMESLNQELHIHHHYHGPKVARNVPKPPAQRRPKKKRFSLTPTHFDPPPTLDRSSTAAILEHTAVTVPNSHRWSQASTLTPGSFAGSPVSDSHRGSMYDRVFSEAYDSSRPTSPPDSIDFHSPMFGPVKSNDYSSDPDAMPPMLRRSSGTLEVAKSGSKHLRRKSRGLMPPSLSTMRSSSTPITLTTKSSPATAIISAVSPANSFSDASFTLSPYLQPEPQAAIPEESEDSSLSTAEPSLMTSHGDFEPDDLVSPMTAMRPALRRHASHESLISVSGMDIHTLQSRPSQLLYSNAARFATPGNAGSVGPELTPWTATAHGTLSNKTSESSMAQRDRLYSSIANQKRGPRKSDGPQPSSSGPGLTKKVGGWVFGKWGASPAPVVSPPATATRAPSILSQETQSTQDTQDSQSSEGTATSKDGSKKKDKPKLRPSGVNQNGPIWGFFDEVPDAPAKVVVQDYDADALGEALAEAS</sequence>
<evidence type="ECO:0000313" key="3">
    <source>
        <dbReference type="EMBL" id="CAG5138686.1"/>
    </source>
</evidence>
<feature type="coiled-coil region" evidence="1">
    <location>
        <begin position="56"/>
        <end position="198"/>
    </location>
</feature>
<dbReference type="Proteomes" id="UP000676310">
    <property type="component" value="Unassembled WGS sequence"/>
</dbReference>
<feature type="compositionally biased region" description="Basic residues" evidence="2">
    <location>
        <begin position="329"/>
        <end position="338"/>
    </location>
</feature>
<dbReference type="GO" id="GO:0005815">
    <property type="term" value="C:microtubule organizing center"/>
    <property type="evidence" value="ECO:0007669"/>
    <property type="project" value="TreeGrafter"/>
</dbReference>
<dbReference type="PANTHER" id="PTHR18947">
    <property type="entry name" value="HOOK PROTEINS"/>
    <property type="match status" value="1"/>
</dbReference>
<dbReference type="GO" id="GO:0030705">
    <property type="term" value="P:cytoskeleton-dependent intracellular transport"/>
    <property type="evidence" value="ECO:0007669"/>
    <property type="project" value="TreeGrafter"/>
</dbReference>
<proteinExistence type="predicted"/>
<dbReference type="AlphaFoldDB" id="A0A8J2HRY6"/>
<feature type="compositionally biased region" description="Basic residues" evidence="2">
    <location>
        <begin position="457"/>
        <end position="466"/>
    </location>
</feature>
<dbReference type="GeneID" id="67015841"/>
<dbReference type="GO" id="GO:0008017">
    <property type="term" value="F:microtubule binding"/>
    <property type="evidence" value="ECO:0007669"/>
    <property type="project" value="TreeGrafter"/>
</dbReference>
<feature type="region of interest" description="Disordered" evidence="2">
    <location>
        <begin position="450"/>
        <end position="488"/>
    </location>
</feature>
<feature type="compositionally biased region" description="Polar residues" evidence="2">
    <location>
        <begin position="472"/>
        <end position="488"/>
    </location>
</feature>